<evidence type="ECO:0000313" key="2">
    <source>
        <dbReference type="EMBL" id="EEB34510.1"/>
    </source>
</evidence>
<comment type="caution">
    <text evidence="2">The sequence shown here is derived from an EMBL/GenBank/DDBJ whole genome shotgun (WGS) entry which is preliminary data.</text>
</comment>
<feature type="region of interest" description="Disordered" evidence="1">
    <location>
        <begin position="49"/>
        <end position="87"/>
    </location>
</feature>
<reference evidence="2 3" key="2">
    <citation type="submission" date="2008-10" db="EMBL/GenBank/DDBJ databases">
        <authorList>
            <person name="Fulton L."/>
            <person name="Clifton S."/>
            <person name="Fulton B."/>
            <person name="Xu J."/>
            <person name="Minx P."/>
            <person name="Pepin K.H."/>
            <person name="Johnson M."/>
            <person name="Bhonagiri V."/>
            <person name="Nash W.E."/>
            <person name="Mardis E.R."/>
            <person name="Wilson R.K."/>
        </authorList>
    </citation>
    <scope>NUCLEOTIDE SEQUENCE [LARGE SCALE GENOMIC DNA]</scope>
    <source>
        <strain evidence="2 3">ATCC 29098</strain>
    </source>
</reference>
<accession>B6WRC3</accession>
<dbReference type="HOGENOM" id="CLU_2478306_0_0_7"/>
<reference evidence="2 3" key="1">
    <citation type="submission" date="2008-10" db="EMBL/GenBank/DDBJ databases">
        <title>Draft genome sequence of Desulvovibrio piger (ATCC 29098).</title>
        <authorList>
            <person name="Sudarsanam P."/>
            <person name="Ley R."/>
            <person name="Guruge J."/>
            <person name="Turnbaugh P.J."/>
            <person name="Mahowald M."/>
            <person name="Liep D."/>
            <person name="Gordon J."/>
        </authorList>
    </citation>
    <scope>NUCLEOTIDE SEQUENCE [LARGE SCALE GENOMIC DNA]</scope>
    <source>
        <strain evidence="2 3">ATCC 29098</strain>
    </source>
</reference>
<protein>
    <submittedName>
        <fullName evidence="2">Uncharacterized protein</fullName>
    </submittedName>
</protein>
<organism evidence="2 3">
    <name type="scientific">Desulfovibrio piger ATCC 29098</name>
    <dbReference type="NCBI Taxonomy" id="411464"/>
    <lineage>
        <taxon>Bacteria</taxon>
        <taxon>Pseudomonadati</taxon>
        <taxon>Thermodesulfobacteriota</taxon>
        <taxon>Desulfovibrionia</taxon>
        <taxon>Desulfovibrionales</taxon>
        <taxon>Desulfovibrionaceae</taxon>
        <taxon>Desulfovibrio</taxon>
    </lineage>
</organism>
<feature type="compositionally biased region" description="Polar residues" evidence="1">
    <location>
        <begin position="60"/>
        <end position="69"/>
    </location>
</feature>
<evidence type="ECO:0000256" key="1">
    <source>
        <dbReference type="SAM" id="MobiDB-lite"/>
    </source>
</evidence>
<dbReference type="AlphaFoldDB" id="B6WRC3"/>
<name>B6WRC3_9BACT</name>
<gene>
    <name evidence="2" type="ORF">DESPIG_00612</name>
</gene>
<dbReference type="Proteomes" id="UP000003676">
    <property type="component" value="Unassembled WGS sequence"/>
</dbReference>
<evidence type="ECO:0000313" key="3">
    <source>
        <dbReference type="Proteomes" id="UP000003676"/>
    </source>
</evidence>
<dbReference type="EMBL" id="ABXU01000022">
    <property type="protein sequence ID" value="EEB34510.1"/>
    <property type="molecule type" value="Genomic_DNA"/>
</dbReference>
<proteinExistence type="predicted"/>
<sequence>MFPPQRSVELWRFGDIWVTSVRFPLPPCPDGVKECLFFAGVARIFPGSRRLPPCGHASCRSGSPRSASASIRDHAAGMQSPLPGNTA</sequence>